<sequence length="252" mass="25427">MDDVQGAFEGAAKAIGDATQQAQQDCEAIAGHTAEAAGGAAKALDEAGQQAGQDCGAAAEAAGQALGDAGQQAQQDCDAAIKDAEAKAKEVAEHTRQFLEKAAGGVAEQASGAFDEMKNAVGNLVEGLQDFQWDQIPAAIIDYIKENPKTTTLQLVCLLVAVSPSLVATPTLFALGFGIEGPITGWLAASFQSAFGTPLAFSTLQRAAMGGWGVGAVDGIVQASAASVAGVAEVSEWQDKDGGEDEAEGQSA</sequence>
<evidence type="ECO:0000313" key="2">
    <source>
        <dbReference type="Proteomes" id="UP000799537"/>
    </source>
</evidence>
<proteinExistence type="predicted"/>
<dbReference type="Gene3D" id="1.20.120.20">
    <property type="entry name" value="Apolipoprotein"/>
    <property type="match status" value="1"/>
</dbReference>
<dbReference type="OrthoDB" id="440424at2759"/>
<organism evidence="1 2">
    <name type="scientific">Zasmidium cellare ATCC 36951</name>
    <dbReference type="NCBI Taxonomy" id="1080233"/>
    <lineage>
        <taxon>Eukaryota</taxon>
        <taxon>Fungi</taxon>
        <taxon>Dikarya</taxon>
        <taxon>Ascomycota</taxon>
        <taxon>Pezizomycotina</taxon>
        <taxon>Dothideomycetes</taxon>
        <taxon>Dothideomycetidae</taxon>
        <taxon>Mycosphaerellales</taxon>
        <taxon>Mycosphaerellaceae</taxon>
        <taxon>Zasmidium</taxon>
    </lineage>
</organism>
<name>A0A6A6C7E5_ZASCE</name>
<dbReference type="Proteomes" id="UP000799537">
    <property type="component" value="Unassembled WGS sequence"/>
</dbReference>
<protein>
    <submittedName>
        <fullName evidence="1">Uncharacterized protein</fullName>
    </submittedName>
</protein>
<reference evidence="1" key="1">
    <citation type="journal article" date="2020" name="Stud. Mycol.">
        <title>101 Dothideomycetes genomes: a test case for predicting lifestyles and emergence of pathogens.</title>
        <authorList>
            <person name="Haridas S."/>
            <person name="Albert R."/>
            <person name="Binder M."/>
            <person name="Bloem J."/>
            <person name="Labutti K."/>
            <person name="Salamov A."/>
            <person name="Andreopoulos B."/>
            <person name="Baker S."/>
            <person name="Barry K."/>
            <person name="Bills G."/>
            <person name="Bluhm B."/>
            <person name="Cannon C."/>
            <person name="Castanera R."/>
            <person name="Culley D."/>
            <person name="Daum C."/>
            <person name="Ezra D."/>
            <person name="Gonzalez J."/>
            <person name="Henrissat B."/>
            <person name="Kuo A."/>
            <person name="Liang C."/>
            <person name="Lipzen A."/>
            <person name="Lutzoni F."/>
            <person name="Magnuson J."/>
            <person name="Mondo S."/>
            <person name="Nolan M."/>
            <person name="Ohm R."/>
            <person name="Pangilinan J."/>
            <person name="Park H.-J."/>
            <person name="Ramirez L."/>
            <person name="Alfaro M."/>
            <person name="Sun H."/>
            <person name="Tritt A."/>
            <person name="Yoshinaga Y."/>
            <person name="Zwiers L.-H."/>
            <person name="Turgeon B."/>
            <person name="Goodwin S."/>
            <person name="Spatafora J."/>
            <person name="Crous P."/>
            <person name="Grigoriev I."/>
        </authorList>
    </citation>
    <scope>NUCLEOTIDE SEQUENCE</scope>
    <source>
        <strain evidence="1">ATCC 36951</strain>
    </source>
</reference>
<dbReference type="RefSeq" id="XP_033663996.1">
    <property type="nucleotide sequence ID" value="XM_033808162.1"/>
</dbReference>
<dbReference type="AlphaFoldDB" id="A0A6A6C7E5"/>
<dbReference type="GeneID" id="54561434"/>
<dbReference type="EMBL" id="ML993610">
    <property type="protein sequence ID" value="KAF2163107.1"/>
    <property type="molecule type" value="Genomic_DNA"/>
</dbReference>
<evidence type="ECO:0000313" key="1">
    <source>
        <dbReference type="EMBL" id="KAF2163107.1"/>
    </source>
</evidence>
<keyword evidence="2" id="KW-1185">Reference proteome</keyword>
<accession>A0A6A6C7E5</accession>
<gene>
    <name evidence="1" type="ORF">M409DRAFT_26553</name>
</gene>